<gene>
    <name evidence="1" type="ORF">COV55_04565</name>
</gene>
<protein>
    <recommendedName>
        <fullName evidence="3">Bacteriophage lambda Replication protein O N-terminal domain-containing protein</fullName>
    </recommendedName>
</protein>
<accession>A0A2H0NBM0</accession>
<dbReference type="EMBL" id="PCWQ01000015">
    <property type="protein sequence ID" value="PIR06281.1"/>
    <property type="molecule type" value="Genomic_DNA"/>
</dbReference>
<reference evidence="1 2" key="1">
    <citation type="submission" date="2017-09" db="EMBL/GenBank/DDBJ databases">
        <title>Depth-based differentiation of microbial function through sediment-hosted aquifers and enrichment of novel symbionts in the deep terrestrial subsurface.</title>
        <authorList>
            <person name="Probst A.J."/>
            <person name="Ladd B."/>
            <person name="Jarett J.K."/>
            <person name="Geller-Mcgrath D.E."/>
            <person name="Sieber C.M."/>
            <person name="Emerson J.B."/>
            <person name="Anantharaman K."/>
            <person name="Thomas B.C."/>
            <person name="Malmstrom R."/>
            <person name="Stieglmeier M."/>
            <person name="Klingl A."/>
            <person name="Woyke T."/>
            <person name="Ryan C.M."/>
            <person name="Banfield J.F."/>
        </authorList>
    </citation>
    <scope>NUCLEOTIDE SEQUENCE [LARGE SCALE GENOMIC DNA]</scope>
    <source>
        <strain evidence="1">CG11_big_fil_rev_8_21_14_0_20_36_20</strain>
    </source>
</reference>
<dbReference type="InterPro" id="IPR036388">
    <property type="entry name" value="WH-like_DNA-bd_sf"/>
</dbReference>
<comment type="caution">
    <text evidence="1">The sequence shown here is derived from an EMBL/GenBank/DDBJ whole genome shotgun (WGS) entry which is preliminary data.</text>
</comment>
<proteinExistence type="predicted"/>
<evidence type="ECO:0000313" key="2">
    <source>
        <dbReference type="Proteomes" id="UP000230564"/>
    </source>
</evidence>
<dbReference type="Proteomes" id="UP000230564">
    <property type="component" value="Unassembled WGS sequence"/>
</dbReference>
<evidence type="ECO:0008006" key="3">
    <source>
        <dbReference type="Google" id="ProtNLM"/>
    </source>
</evidence>
<organism evidence="1 2">
    <name type="scientific">Candidatus Komeilibacteria bacterium CG11_big_fil_rev_8_21_14_0_20_36_20</name>
    <dbReference type="NCBI Taxonomy" id="1974477"/>
    <lineage>
        <taxon>Bacteria</taxon>
        <taxon>Candidatus Komeiliibacteriota</taxon>
    </lineage>
</organism>
<dbReference type="AlphaFoldDB" id="A0A2H0NBM0"/>
<sequence length="321" mass="37223">MENEITSIIPNSTQIPHLIIREWMPLLSDVELRILLVVADQTLGWIEDPETKRRKEKDWISQGQLMKKINRSDRAIQNSLKRLVDELRIIQAHDEAGVLLDSPQKRMKCGGKIFYRLSLKRPQQPTPEVSSGAGKTSNFSPPPKILRTKIFRATKETGFTKDKSFGQASLIQEFKKDVDKPVDKPILPTRYFFGKFSQLTWGIRHTRPIFVKFKDGNLLKHALRHLTEFQLELEIVWFLQNKREMKPTIGAALCKEVIDDFIQASLKEYGFYNTLERIALQYSRREPEEVRGEAQAMVEALKKLKESFAMTQDFRSPTHSL</sequence>
<dbReference type="Gene3D" id="1.10.10.10">
    <property type="entry name" value="Winged helix-like DNA-binding domain superfamily/Winged helix DNA-binding domain"/>
    <property type="match status" value="1"/>
</dbReference>
<name>A0A2H0NBM0_9BACT</name>
<evidence type="ECO:0000313" key="1">
    <source>
        <dbReference type="EMBL" id="PIR06281.1"/>
    </source>
</evidence>